<organism evidence="1 2">
    <name type="scientific">Flavobacterium segetis</name>
    <dbReference type="NCBI Taxonomy" id="271157"/>
    <lineage>
        <taxon>Bacteria</taxon>
        <taxon>Pseudomonadati</taxon>
        <taxon>Bacteroidota</taxon>
        <taxon>Flavobacteriia</taxon>
        <taxon>Flavobacteriales</taxon>
        <taxon>Flavobacteriaceae</taxon>
        <taxon>Flavobacterium</taxon>
    </lineage>
</organism>
<gene>
    <name evidence="1" type="ORF">SAMN05444396_102125</name>
</gene>
<dbReference type="OrthoDB" id="9808428at2"/>
<keyword evidence="2" id="KW-1185">Reference proteome</keyword>
<dbReference type="EMBL" id="FQWE01000002">
    <property type="protein sequence ID" value="SHF86281.1"/>
    <property type="molecule type" value="Genomic_DNA"/>
</dbReference>
<dbReference type="Proteomes" id="UP000184036">
    <property type="component" value="Unassembled WGS sequence"/>
</dbReference>
<name>A0A1M5F555_9FLAO</name>
<sequence>MELVKAIIFKMSLTSSRKHQGISMSITLTIAKFLKDQDYKMYAAPFDVRLNDDKVSTGDNQIITAV</sequence>
<dbReference type="RefSeq" id="WP_084673465.1">
    <property type="nucleotide sequence ID" value="NZ_FQWE01000002.1"/>
</dbReference>
<reference evidence="2" key="1">
    <citation type="submission" date="2016-11" db="EMBL/GenBank/DDBJ databases">
        <authorList>
            <person name="Varghese N."/>
            <person name="Submissions S."/>
        </authorList>
    </citation>
    <scope>NUCLEOTIDE SEQUENCE [LARGE SCALE GENOMIC DNA]</scope>
    <source>
        <strain evidence="2">DSM 19741</strain>
    </source>
</reference>
<dbReference type="AlphaFoldDB" id="A0A1M5F555"/>
<protein>
    <submittedName>
        <fullName evidence="1">Uncharacterized protein</fullName>
    </submittedName>
</protein>
<evidence type="ECO:0000313" key="2">
    <source>
        <dbReference type="Proteomes" id="UP000184036"/>
    </source>
</evidence>
<evidence type="ECO:0000313" key="1">
    <source>
        <dbReference type="EMBL" id="SHF86281.1"/>
    </source>
</evidence>
<accession>A0A1M5F555</accession>
<proteinExistence type="predicted"/>